<evidence type="ECO:0000256" key="2">
    <source>
        <dbReference type="ARBA" id="ARBA00006706"/>
    </source>
</evidence>
<evidence type="ECO:0000256" key="1">
    <source>
        <dbReference type="ARBA" id="ARBA00001946"/>
    </source>
</evidence>
<evidence type="ECO:0000256" key="3">
    <source>
        <dbReference type="ARBA" id="ARBA00022679"/>
    </source>
</evidence>
<comment type="cofactor">
    <cofactor evidence="1">
        <name>Mg(2+)</name>
        <dbReference type="ChEBI" id="CHEBI:18420"/>
    </cofactor>
</comment>
<dbReference type="GO" id="GO:0008299">
    <property type="term" value="P:isoprenoid biosynthetic process"/>
    <property type="evidence" value="ECO:0007669"/>
    <property type="project" value="InterPro"/>
</dbReference>
<dbReference type="PANTHER" id="PTHR12001:SF85">
    <property type="entry name" value="SHORT CHAIN ISOPRENYL DIPHOSPHATE SYNTHASE"/>
    <property type="match status" value="1"/>
</dbReference>
<dbReference type="RefSeq" id="WP_350348156.1">
    <property type="nucleotide sequence ID" value="NZ_CP158374.1"/>
</dbReference>
<organism evidence="7">
    <name type="scientific">Agromyces sp. G08B096</name>
    <dbReference type="NCBI Taxonomy" id="3156399"/>
    <lineage>
        <taxon>Bacteria</taxon>
        <taxon>Bacillati</taxon>
        <taxon>Actinomycetota</taxon>
        <taxon>Actinomycetes</taxon>
        <taxon>Micrococcales</taxon>
        <taxon>Microbacteriaceae</taxon>
        <taxon>Agromyces</taxon>
    </lineage>
</organism>
<dbReference type="InterPro" id="IPR008949">
    <property type="entry name" value="Isoprenoid_synthase_dom_sf"/>
</dbReference>
<accession>A0AAU7W5W7</accession>
<keyword evidence="4" id="KW-0479">Metal-binding</keyword>
<dbReference type="SUPFAM" id="SSF48576">
    <property type="entry name" value="Terpenoid synthases"/>
    <property type="match status" value="1"/>
</dbReference>
<dbReference type="PROSITE" id="PS00723">
    <property type="entry name" value="POLYPRENYL_SYNTHASE_1"/>
    <property type="match status" value="1"/>
</dbReference>
<evidence type="ECO:0000256" key="5">
    <source>
        <dbReference type="ARBA" id="ARBA00022842"/>
    </source>
</evidence>
<dbReference type="EMBL" id="CP158374">
    <property type="protein sequence ID" value="XBX82135.1"/>
    <property type="molecule type" value="Genomic_DNA"/>
</dbReference>
<dbReference type="InterPro" id="IPR000092">
    <property type="entry name" value="Polyprenyl_synt"/>
</dbReference>
<dbReference type="SFLD" id="SFLDS00005">
    <property type="entry name" value="Isoprenoid_Synthase_Type_I"/>
    <property type="match status" value="1"/>
</dbReference>
<keyword evidence="3 6" id="KW-0808">Transferase</keyword>
<evidence type="ECO:0000313" key="7">
    <source>
        <dbReference type="EMBL" id="XBX82135.1"/>
    </source>
</evidence>
<keyword evidence="5" id="KW-0460">Magnesium</keyword>
<dbReference type="GO" id="GO:0004659">
    <property type="term" value="F:prenyltransferase activity"/>
    <property type="evidence" value="ECO:0007669"/>
    <property type="project" value="InterPro"/>
</dbReference>
<comment type="similarity">
    <text evidence="2 6">Belongs to the FPP/GGPP synthase family.</text>
</comment>
<proteinExistence type="inferred from homology"/>
<dbReference type="Gene3D" id="1.10.600.10">
    <property type="entry name" value="Farnesyl Diphosphate Synthase"/>
    <property type="match status" value="1"/>
</dbReference>
<evidence type="ECO:0000256" key="6">
    <source>
        <dbReference type="RuleBase" id="RU004466"/>
    </source>
</evidence>
<dbReference type="Pfam" id="PF00348">
    <property type="entry name" value="polyprenyl_synt"/>
    <property type="match status" value="1"/>
</dbReference>
<dbReference type="PROSITE" id="PS00444">
    <property type="entry name" value="POLYPRENYL_SYNTHASE_2"/>
    <property type="match status" value="1"/>
</dbReference>
<dbReference type="InterPro" id="IPR033749">
    <property type="entry name" value="Polyprenyl_synt_CS"/>
</dbReference>
<name>A0AAU7W5W7_9MICO</name>
<gene>
    <name evidence="7" type="ORF">ABIQ69_16225</name>
</gene>
<reference evidence="7" key="1">
    <citation type="submission" date="2024-05" db="EMBL/GenBank/DDBJ databases">
        <authorList>
            <person name="Yu L."/>
        </authorList>
    </citation>
    <scope>NUCLEOTIDE SEQUENCE</scope>
    <source>
        <strain evidence="7">G08B096</strain>
    </source>
</reference>
<dbReference type="CDD" id="cd00685">
    <property type="entry name" value="Trans_IPPS_HT"/>
    <property type="match status" value="1"/>
</dbReference>
<sequence>MTLTALTAPTPLVGIAQGLAAVEARLDRFFEEQVARARTHGDAYRRLWSAAHDAARGGKLVRPRLVLAAHDAHVGESGRAAPAAVDLAAAFELLHAAFLMHDDVIDHDLVRRGRPNVAGSFAAEASAAGDRRAREYGEASAILAGDLLISAAHRLVAGLDAPTATRRALLELVDECVFLAAAGEHADVRFALGTAPEPGEILAMIEEKTASYSFSAPLQAGALLGGADARTVGRLGDLGRDLGVAFQLRDDVLGVFGEEAVTGKSATGDLREGKQTLLIAFARADAAWPDVADRFGRPDLGTEDAAAIRRVIVEAGALDRVEALIADRCRSAVALAGSSGLPTALAAELAWIARGCAERDR</sequence>
<dbReference type="PANTHER" id="PTHR12001">
    <property type="entry name" value="GERANYLGERANYL PYROPHOSPHATE SYNTHASE"/>
    <property type="match status" value="1"/>
</dbReference>
<evidence type="ECO:0000256" key="4">
    <source>
        <dbReference type="ARBA" id="ARBA00022723"/>
    </source>
</evidence>
<protein>
    <submittedName>
        <fullName evidence="7">Polyprenyl synthetase family protein</fullName>
    </submittedName>
</protein>
<dbReference type="AlphaFoldDB" id="A0AAU7W5W7"/>
<dbReference type="GO" id="GO:0046872">
    <property type="term" value="F:metal ion binding"/>
    <property type="evidence" value="ECO:0007669"/>
    <property type="project" value="UniProtKB-KW"/>
</dbReference>